<sequence length="517" mass="59937">MSDFDYNDNEAPYSDFEFSDQSFDDTEDNNDEIGYSSTDDGSAFDDDDIYGPRADTRKIYETDHKALTKTDLFDICQSLIDDAHSILSLPKDTIATLLQTFNWRRDNLIERYMEDPDKVLSTSGVIDKPTTFQFETAESGYMCYICCEDTPNMELLRLGCNHRACRSCFKYYTEQKINEEGTSKDLRCPNENCTFVIPDSAIKVLVTIDVYNKYKDLSLKSFVRSRNSIKWCPYPDCDSAVECLVRDYELKTTVPSVTCANGHSFCFGCSLEDHQPCLCALVKLWLQKSQDDSETANWIKANTKECSKCHAPIEKNGGCNHMKCKTCRHEFCWICMGDWIKHGQAYYNCSRYDDKDSKESREAISDSRHSLERYLHYFNRYANHEQSARLDKKTYIMVVKKSKVLQESIGMSWIQAQFLSQSFKILHQARKTLKWSYAFAYYLEKSHVTTIFEDNQSDLEFAVEQLSELFEMDASEIADRKVQLLDKCSYVGKRRIKLIEEAAKGLSAEEWKYVVDF</sequence>
<evidence type="ECO:0000259" key="11">
    <source>
        <dbReference type="PROSITE" id="PS50089"/>
    </source>
</evidence>
<feature type="domain" description="RING-type" evidence="12">
    <location>
        <begin position="139"/>
        <end position="353"/>
    </location>
</feature>
<accession>A0A1E3PRD1</accession>
<keyword evidence="4" id="KW-0479">Metal-binding</keyword>
<evidence type="ECO:0000256" key="3">
    <source>
        <dbReference type="ARBA" id="ARBA00022679"/>
    </source>
</evidence>
<protein>
    <recommendedName>
        <fullName evidence="2">RBR-type E3 ubiquitin transferase</fullName>
        <ecNumber evidence="2">2.3.2.31</ecNumber>
    </recommendedName>
</protein>
<dbReference type="PROSITE" id="PS00518">
    <property type="entry name" value="ZF_RING_1"/>
    <property type="match status" value="1"/>
</dbReference>
<dbReference type="OrthoDB" id="10009520at2759"/>
<evidence type="ECO:0000259" key="12">
    <source>
        <dbReference type="PROSITE" id="PS51873"/>
    </source>
</evidence>
<dbReference type="InterPro" id="IPR002867">
    <property type="entry name" value="IBR_dom"/>
</dbReference>
<evidence type="ECO:0000256" key="7">
    <source>
        <dbReference type="ARBA" id="ARBA00022786"/>
    </source>
</evidence>
<keyword evidence="6 9" id="KW-0863">Zinc-finger</keyword>
<dbReference type="PROSITE" id="PS50089">
    <property type="entry name" value="ZF_RING_2"/>
    <property type="match status" value="1"/>
</dbReference>
<dbReference type="FunFam" id="3.30.40.10:FF:000019">
    <property type="entry name" value="RBR-type E3 ubiquitin transferase"/>
    <property type="match status" value="1"/>
</dbReference>
<evidence type="ECO:0000256" key="4">
    <source>
        <dbReference type="ARBA" id="ARBA00022723"/>
    </source>
</evidence>
<evidence type="ECO:0000256" key="5">
    <source>
        <dbReference type="ARBA" id="ARBA00022737"/>
    </source>
</evidence>
<dbReference type="Pfam" id="PF19422">
    <property type="entry name" value="Ariadne"/>
    <property type="match status" value="1"/>
</dbReference>
<keyword evidence="8" id="KW-0862">Zinc</keyword>
<dbReference type="EMBL" id="KV454406">
    <property type="protein sequence ID" value="ODQ67975.1"/>
    <property type="molecule type" value="Genomic_DNA"/>
</dbReference>
<evidence type="ECO:0000256" key="2">
    <source>
        <dbReference type="ARBA" id="ARBA00012251"/>
    </source>
</evidence>
<dbReference type="GO" id="GO:0061630">
    <property type="term" value="F:ubiquitin protein ligase activity"/>
    <property type="evidence" value="ECO:0007669"/>
    <property type="project" value="UniProtKB-EC"/>
</dbReference>
<feature type="region of interest" description="Disordered" evidence="10">
    <location>
        <begin position="1"/>
        <end position="47"/>
    </location>
</feature>
<dbReference type="InterPro" id="IPR001841">
    <property type="entry name" value="Znf_RING"/>
</dbReference>
<comment type="catalytic activity">
    <reaction evidence="1">
        <text>[E2 ubiquitin-conjugating enzyme]-S-ubiquitinyl-L-cysteine + [acceptor protein]-L-lysine = [E2 ubiquitin-conjugating enzyme]-L-cysteine + [acceptor protein]-N(6)-ubiquitinyl-L-lysine.</text>
        <dbReference type="EC" id="2.3.2.31"/>
    </reaction>
</comment>
<keyword evidence="14" id="KW-1185">Reference proteome</keyword>
<evidence type="ECO:0000256" key="10">
    <source>
        <dbReference type="SAM" id="MobiDB-lite"/>
    </source>
</evidence>
<keyword evidence="5" id="KW-0677">Repeat</keyword>
<dbReference type="SMART" id="SM00647">
    <property type="entry name" value="IBR"/>
    <property type="match status" value="2"/>
</dbReference>
<dbReference type="Pfam" id="PF01485">
    <property type="entry name" value="IBR"/>
    <property type="match status" value="1"/>
</dbReference>
<dbReference type="GO" id="GO:0016567">
    <property type="term" value="P:protein ubiquitination"/>
    <property type="evidence" value="ECO:0007669"/>
    <property type="project" value="InterPro"/>
</dbReference>
<dbReference type="InterPro" id="IPR013083">
    <property type="entry name" value="Znf_RING/FYVE/PHD"/>
</dbReference>
<evidence type="ECO:0000313" key="14">
    <source>
        <dbReference type="Proteomes" id="UP000095009"/>
    </source>
</evidence>
<organism evidence="13 14">
    <name type="scientific">Nadsonia fulvescens var. elongata DSM 6958</name>
    <dbReference type="NCBI Taxonomy" id="857566"/>
    <lineage>
        <taxon>Eukaryota</taxon>
        <taxon>Fungi</taxon>
        <taxon>Dikarya</taxon>
        <taxon>Ascomycota</taxon>
        <taxon>Saccharomycotina</taxon>
        <taxon>Dipodascomycetes</taxon>
        <taxon>Dipodascales</taxon>
        <taxon>Dipodascales incertae sedis</taxon>
        <taxon>Nadsonia</taxon>
    </lineage>
</organism>
<dbReference type="InterPro" id="IPR044066">
    <property type="entry name" value="TRIAD_supradom"/>
</dbReference>
<dbReference type="InterPro" id="IPR017907">
    <property type="entry name" value="Znf_RING_CS"/>
</dbReference>
<dbReference type="Proteomes" id="UP000095009">
    <property type="component" value="Unassembled WGS sequence"/>
</dbReference>
<keyword evidence="3" id="KW-0808">Transferase</keyword>
<dbReference type="EC" id="2.3.2.31" evidence="2"/>
<feature type="domain" description="RING-type" evidence="11">
    <location>
        <begin position="143"/>
        <end position="192"/>
    </location>
</feature>
<evidence type="ECO:0000256" key="1">
    <source>
        <dbReference type="ARBA" id="ARBA00001798"/>
    </source>
</evidence>
<dbReference type="STRING" id="857566.A0A1E3PRD1"/>
<evidence type="ECO:0000256" key="8">
    <source>
        <dbReference type="ARBA" id="ARBA00022833"/>
    </source>
</evidence>
<dbReference type="GO" id="GO:0008270">
    <property type="term" value="F:zinc ion binding"/>
    <property type="evidence" value="ECO:0007669"/>
    <property type="project" value="UniProtKB-KW"/>
</dbReference>
<dbReference type="InterPro" id="IPR045840">
    <property type="entry name" value="Ariadne"/>
</dbReference>
<dbReference type="Pfam" id="PF22191">
    <property type="entry name" value="IBR_1"/>
    <property type="match status" value="1"/>
</dbReference>
<dbReference type="Gene3D" id="3.30.40.10">
    <property type="entry name" value="Zinc/RING finger domain, C3HC4 (zinc finger)"/>
    <property type="match status" value="1"/>
</dbReference>
<dbReference type="Gene3D" id="1.20.120.1750">
    <property type="match status" value="1"/>
</dbReference>
<dbReference type="AlphaFoldDB" id="A0A1E3PRD1"/>
<dbReference type="PROSITE" id="PS51873">
    <property type="entry name" value="TRIAD"/>
    <property type="match status" value="1"/>
</dbReference>
<keyword evidence="7" id="KW-0833">Ubl conjugation pathway</keyword>
<feature type="compositionally biased region" description="Acidic residues" evidence="10">
    <location>
        <begin position="22"/>
        <end position="31"/>
    </location>
</feature>
<reference evidence="13 14" key="1">
    <citation type="journal article" date="2016" name="Proc. Natl. Acad. Sci. U.S.A.">
        <title>Comparative genomics of biotechnologically important yeasts.</title>
        <authorList>
            <person name="Riley R."/>
            <person name="Haridas S."/>
            <person name="Wolfe K.H."/>
            <person name="Lopes M.R."/>
            <person name="Hittinger C.T."/>
            <person name="Goeker M."/>
            <person name="Salamov A.A."/>
            <person name="Wisecaver J.H."/>
            <person name="Long T.M."/>
            <person name="Calvey C.H."/>
            <person name="Aerts A.L."/>
            <person name="Barry K.W."/>
            <person name="Choi C."/>
            <person name="Clum A."/>
            <person name="Coughlan A.Y."/>
            <person name="Deshpande S."/>
            <person name="Douglass A.P."/>
            <person name="Hanson S.J."/>
            <person name="Klenk H.-P."/>
            <person name="LaButti K.M."/>
            <person name="Lapidus A."/>
            <person name="Lindquist E.A."/>
            <person name="Lipzen A.M."/>
            <person name="Meier-Kolthoff J.P."/>
            <person name="Ohm R.A."/>
            <person name="Otillar R.P."/>
            <person name="Pangilinan J.L."/>
            <person name="Peng Y."/>
            <person name="Rokas A."/>
            <person name="Rosa C.A."/>
            <person name="Scheuner C."/>
            <person name="Sibirny A.A."/>
            <person name="Slot J.C."/>
            <person name="Stielow J.B."/>
            <person name="Sun H."/>
            <person name="Kurtzman C.P."/>
            <person name="Blackwell M."/>
            <person name="Grigoriev I.V."/>
            <person name="Jeffries T.W."/>
        </authorList>
    </citation>
    <scope>NUCLEOTIDE SEQUENCE [LARGE SCALE GENOMIC DNA]</scope>
    <source>
        <strain evidence="13 14">DSM 6958</strain>
    </source>
</reference>
<evidence type="ECO:0000313" key="13">
    <source>
        <dbReference type="EMBL" id="ODQ67975.1"/>
    </source>
</evidence>
<dbReference type="InterPro" id="IPR048962">
    <property type="entry name" value="ARIH1-like_UBL"/>
</dbReference>
<dbReference type="FunFam" id="1.20.120.1750:FF:000007">
    <property type="entry name" value="RBR-type E3 ubiquitin transferase"/>
    <property type="match status" value="1"/>
</dbReference>
<evidence type="ECO:0000256" key="9">
    <source>
        <dbReference type="PROSITE-ProRule" id="PRU00175"/>
    </source>
</evidence>
<proteinExistence type="predicted"/>
<dbReference type="Pfam" id="PF21235">
    <property type="entry name" value="UBA_ARI1"/>
    <property type="match status" value="1"/>
</dbReference>
<dbReference type="SUPFAM" id="SSF57850">
    <property type="entry name" value="RING/U-box"/>
    <property type="match status" value="3"/>
</dbReference>
<dbReference type="PANTHER" id="PTHR11685">
    <property type="entry name" value="RBR FAMILY RING FINGER AND IBR DOMAIN-CONTAINING"/>
    <property type="match status" value="1"/>
</dbReference>
<dbReference type="InterPro" id="IPR031127">
    <property type="entry name" value="E3_UB_ligase_RBR"/>
</dbReference>
<evidence type="ECO:0000256" key="6">
    <source>
        <dbReference type="ARBA" id="ARBA00022771"/>
    </source>
</evidence>
<gene>
    <name evidence="13" type="ORF">NADFUDRAFT_44671</name>
</gene>
<dbReference type="CDD" id="cd20356">
    <property type="entry name" value="Rcat_RBR_HHARI-like"/>
    <property type="match status" value="1"/>
</dbReference>
<dbReference type="CDD" id="cd20346">
    <property type="entry name" value="BRcat_RBR_ANKIB1"/>
    <property type="match status" value="1"/>
</dbReference>
<name>A0A1E3PRD1_9ASCO</name>